<protein>
    <submittedName>
        <fullName evidence="4">Glycosyl transferase, family 2</fullName>
    </submittedName>
</protein>
<dbReference type="GO" id="GO:0016740">
    <property type="term" value="F:transferase activity"/>
    <property type="evidence" value="ECO:0007669"/>
    <property type="project" value="UniProtKB-KW"/>
</dbReference>
<dbReference type="SUPFAM" id="SSF53448">
    <property type="entry name" value="Nucleotide-diphospho-sugar transferases"/>
    <property type="match status" value="1"/>
</dbReference>
<reference evidence="4" key="2">
    <citation type="submission" date="2006-05" db="EMBL/GenBank/DDBJ databases">
        <title>Sequencing of the draft genome and assembly of Desulfuromonas acetoxidans DSM 684.</title>
        <authorList>
            <consortium name="US DOE Joint Genome Institute (JGI-PGF)"/>
            <person name="Copeland A."/>
            <person name="Lucas S."/>
            <person name="Lapidus A."/>
            <person name="Barry K."/>
            <person name="Detter J.C."/>
            <person name="Glavina del Rio T."/>
            <person name="Hammon N."/>
            <person name="Israni S."/>
            <person name="Dalin E."/>
            <person name="Tice H."/>
            <person name="Bruce D."/>
            <person name="Pitluck S."/>
            <person name="Richardson P."/>
        </authorList>
    </citation>
    <scope>NUCLEOTIDE SEQUENCE [LARGE SCALE GENOMIC DNA]</scope>
    <source>
        <strain evidence="4">DSM 684</strain>
    </source>
</reference>
<feature type="transmembrane region" description="Helical" evidence="1">
    <location>
        <begin position="310"/>
        <end position="335"/>
    </location>
</feature>
<dbReference type="InterPro" id="IPR029044">
    <property type="entry name" value="Nucleotide-diphossugar_trans"/>
</dbReference>
<dbReference type="InterPro" id="IPR001173">
    <property type="entry name" value="Glyco_trans_2-like"/>
</dbReference>
<evidence type="ECO:0000313" key="5">
    <source>
        <dbReference type="Proteomes" id="UP000005695"/>
    </source>
</evidence>
<organism evidence="4 5">
    <name type="scientific">Desulfuromonas acetoxidans (strain DSM 684 / 11070)</name>
    <dbReference type="NCBI Taxonomy" id="281689"/>
    <lineage>
        <taxon>Bacteria</taxon>
        <taxon>Pseudomonadati</taxon>
        <taxon>Thermodesulfobacteriota</taxon>
        <taxon>Desulfuromonadia</taxon>
        <taxon>Desulfuromonadales</taxon>
        <taxon>Desulfuromonadaceae</taxon>
        <taxon>Desulfuromonas</taxon>
    </lineage>
</organism>
<dbReference type="Proteomes" id="UP000005695">
    <property type="component" value="Unassembled WGS sequence"/>
</dbReference>
<dbReference type="Gene3D" id="3.90.550.10">
    <property type="entry name" value="Spore Coat Polysaccharide Biosynthesis Protein SpsA, Chain A"/>
    <property type="match status" value="1"/>
</dbReference>
<dbReference type="Pfam" id="PF00535">
    <property type="entry name" value="Glycos_transf_2"/>
    <property type="match status" value="1"/>
</dbReference>
<keyword evidence="1" id="KW-0472">Membrane</keyword>
<reference evidence="4" key="1">
    <citation type="submission" date="2006-05" db="EMBL/GenBank/DDBJ databases">
        <title>Annotation of the draft genome assembly of Desulfuromonas acetoxidans DSM 684.</title>
        <authorList>
            <consortium name="US DOE Joint Genome Institute (JGI-ORNL)"/>
            <person name="Larimer F."/>
            <person name="Land M."/>
            <person name="Hauser L."/>
        </authorList>
    </citation>
    <scope>NUCLEOTIDE SEQUENCE [LARGE SCALE GENOMIC DNA]</scope>
    <source>
        <strain evidence="4">DSM 684</strain>
    </source>
</reference>
<feature type="transmembrane region" description="Helical" evidence="1">
    <location>
        <begin position="275"/>
        <end position="303"/>
    </location>
</feature>
<dbReference type="InterPro" id="IPR050256">
    <property type="entry name" value="Glycosyltransferase_2"/>
</dbReference>
<keyword evidence="1" id="KW-1133">Transmembrane helix</keyword>
<gene>
    <name evidence="4" type="ORF">Dace_2177</name>
</gene>
<proteinExistence type="predicted"/>
<evidence type="ECO:0000313" key="4">
    <source>
        <dbReference type="EMBL" id="EAT15878.1"/>
    </source>
</evidence>
<evidence type="ECO:0000259" key="3">
    <source>
        <dbReference type="Pfam" id="PF09835"/>
    </source>
</evidence>
<keyword evidence="5" id="KW-1185">Reference proteome</keyword>
<feature type="domain" description="Glycosyltransferase 2-like" evidence="2">
    <location>
        <begin position="17"/>
        <end position="166"/>
    </location>
</feature>
<dbReference type="EMBL" id="AAEW02000007">
    <property type="protein sequence ID" value="EAT15878.1"/>
    <property type="molecule type" value="Genomic_DNA"/>
</dbReference>
<comment type="caution">
    <text evidence="4">The sequence shown here is derived from an EMBL/GenBank/DDBJ whole genome shotgun (WGS) entry which is preliminary data.</text>
</comment>
<dbReference type="CDD" id="cd04179">
    <property type="entry name" value="DPM_DPG-synthase_like"/>
    <property type="match status" value="1"/>
</dbReference>
<dbReference type="PANTHER" id="PTHR48090">
    <property type="entry name" value="UNDECAPRENYL-PHOSPHATE 4-DEOXY-4-FORMAMIDO-L-ARABINOSE TRANSFERASE-RELATED"/>
    <property type="match status" value="1"/>
</dbReference>
<accession>Q1K0R3</accession>
<dbReference type="AlphaFoldDB" id="Q1K0R3"/>
<evidence type="ECO:0000256" key="1">
    <source>
        <dbReference type="SAM" id="Phobius"/>
    </source>
</evidence>
<keyword evidence="1" id="KW-0812">Transmembrane</keyword>
<sequence>MRGDKVTGVTDRSQILVAIPVYNHAATLRDVVERCLQQHDQVLVVDDGSENAVASLIDDLPVAVLRHNHNCGKGAAILTAAEYAKQQGMRHLIILDADGQHFPEDLPRFFAAIEQEPLAIHVGLRDFTAADIPGSSRFGRRFSNFWLRVQTGQTLGDVQSGYRAYPLAVFDHLSFSDCHYSFEVEVLVKANWAGVPLRDVPIQVYYAPGKARVSHFNKLTDNLRLSWLNTRLCLRSIAPWPHKRLVKRQQPPFSWRRPVSSLRQLLAQNVSPARIGLAMAVGVLLGALPLIACHTVVTLFVAGFLGLNRYLAVAAGNLCMPPLVPALCIEVGFYLRHGRWLTDISLETLGAQALERVYEWFLGSLLVGPLLAVVVGGLVYVIAVGLVGDMDKTVKETCSEHGES</sequence>
<evidence type="ECO:0000259" key="2">
    <source>
        <dbReference type="Pfam" id="PF00535"/>
    </source>
</evidence>
<feature type="domain" description="DUF2062" evidence="3">
    <location>
        <begin position="261"/>
        <end position="382"/>
    </location>
</feature>
<dbReference type="OrthoDB" id="9810303at2"/>
<name>Q1K0R3_DESA6</name>
<keyword evidence="4" id="KW-0808">Transferase</keyword>
<dbReference type="Pfam" id="PF09835">
    <property type="entry name" value="DUF2062"/>
    <property type="match status" value="1"/>
</dbReference>
<dbReference type="PANTHER" id="PTHR48090:SF7">
    <property type="entry name" value="RFBJ PROTEIN"/>
    <property type="match status" value="1"/>
</dbReference>
<feature type="transmembrane region" description="Helical" evidence="1">
    <location>
        <begin position="360"/>
        <end position="387"/>
    </location>
</feature>
<dbReference type="InterPro" id="IPR018639">
    <property type="entry name" value="DUF2062"/>
</dbReference>